<dbReference type="Proteomes" id="UP000321947">
    <property type="component" value="Unassembled WGS sequence"/>
</dbReference>
<dbReference type="EMBL" id="SSTE01000806">
    <property type="protein sequence ID" value="KAA0066712.1"/>
    <property type="molecule type" value="Genomic_DNA"/>
</dbReference>
<evidence type="ECO:0000313" key="3">
    <source>
        <dbReference type="Proteomes" id="UP000321393"/>
    </source>
</evidence>
<name>A0A5D3DX89_CUCMM</name>
<dbReference type="PANTHER" id="PTHR48258">
    <property type="entry name" value="DUF4218 DOMAIN-CONTAINING PROTEIN-RELATED"/>
    <property type="match status" value="1"/>
</dbReference>
<reference evidence="3 4" key="1">
    <citation type="submission" date="2019-08" db="EMBL/GenBank/DDBJ databases">
        <title>Draft genome sequences of two oriental melons (Cucumis melo L. var makuwa).</title>
        <authorList>
            <person name="Kwon S.-Y."/>
        </authorList>
    </citation>
    <scope>NUCLEOTIDE SEQUENCE [LARGE SCALE GENOMIC DNA]</scope>
    <source>
        <strain evidence="4">cv. Chang Bougi</strain>
        <strain evidence="3">cv. SW 3</strain>
        <tissue evidence="2">Leaf</tissue>
    </source>
</reference>
<gene>
    <name evidence="2" type="ORF">E5676_scaffold384G00380</name>
    <name evidence="1" type="ORF">E6C27_scaffold271G00460</name>
</gene>
<proteinExistence type="predicted"/>
<dbReference type="Proteomes" id="UP000321393">
    <property type="component" value="Unassembled WGS sequence"/>
</dbReference>
<protein>
    <submittedName>
        <fullName evidence="2">CACTA en-spm transposon protein</fullName>
    </submittedName>
</protein>
<sequence length="264" mass="30111">MRPSFDVRCYNGCIVGGLRFHTSELDSRCTTQNKGVMVIGESDASGKEPVIFTTQAHQVFNVHDPKNGSNWKVVQVVQNKRIWDVSEVEDVENDHINVLEIVISHRVDDHIEDDTLCRTDVDPTIAERPVVHHVTDDLLIEWLSSQPLATPTPRRRAQSRLLKLECHVAVNGRILMTIRFSRTIGVCVRKTISVHCLKWADVGREYLEVVKGDLQHQMLITFKEFEATITDTLKSTATPRRLVPTHQMYWLDVMRIDTSSTTTT</sequence>
<evidence type="ECO:0000313" key="1">
    <source>
        <dbReference type="EMBL" id="KAA0066712.1"/>
    </source>
</evidence>
<organism evidence="2 4">
    <name type="scientific">Cucumis melo var. makuwa</name>
    <name type="common">Oriental melon</name>
    <dbReference type="NCBI Taxonomy" id="1194695"/>
    <lineage>
        <taxon>Eukaryota</taxon>
        <taxon>Viridiplantae</taxon>
        <taxon>Streptophyta</taxon>
        <taxon>Embryophyta</taxon>
        <taxon>Tracheophyta</taxon>
        <taxon>Spermatophyta</taxon>
        <taxon>Magnoliopsida</taxon>
        <taxon>eudicotyledons</taxon>
        <taxon>Gunneridae</taxon>
        <taxon>Pentapetalae</taxon>
        <taxon>rosids</taxon>
        <taxon>fabids</taxon>
        <taxon>Cucurbitales</taxon>
        <taxon>Cucurbitaceae</taxon>
        <taxon>Benincaseae</taxon>
        <taxon>Cucumis</taxon>
    </lineage>
</organism>
<evidence type="ECO:0000313" key="4">
    <source>
        <dbReference type="Proteomes" id="UP000321947"/>
    </source>
</evidence>
<comment type="caution">
    <text evidence="2">The sequence shown here is derived from an EMBL/GenBank/DDBJ whole genome shotgun (WGS) entry which is preliminary data.</text>
</comment>
<dbReference type="AlphaFoldDB" id="A0A5D3DX89"/>
<dbReference type="OrthoDB" id="1878503at2759"/>
<accession>A0A5D3DX89</accession>
<dbReference type="EMBL" id="SSTD01002424">
    <property type="protein sequence ID" value="TYK27860.1"/>
    <property type="molecule type" value="Genomic_DNA"/>
</dbReference>
<evidence type="ECO:0000313" key="2">
    <source>
        <dbReference type="EMBL" id="TYK27860.1"/>
    </source>
</evidence>